<proteinExistence type="inferred from homology"/>
<evidence type="ECO:0000313" key="10">
    <source>
        <dbReference type="EMBL" id="CAL4078473.1"/>
    </source>
</evidence>
<dbReference type="NCBIfam" id="TIGR00310">
    <property type="entry name" value="ZPR1_znf"/>
    <property type="match status" value="2"/>
</dbReference>
<dbReference type="InterPro" id="IPR004457">
    <property type="entry name" value="Znf_ZPR1"/>
</dbReference>
<dbReference type="GO" id="GO:0008270">
    <property type="term" value="F:zinc ion binding"/>
    <property type="evidence" value="ECO:0007669"/>
    <property type="project" value="UniProtKB-KW"/>
</dbReference>
<dbReference type="AlphaFoldDB" id="A0AAV2QE92"/>
<dbReference type="Pfam" id="PF22794">
    <property type="entry name" value="jr-ZPR1"/>
    <property type="match status" value="2"/>
</dbReference>
<evidence type="ECO:0000256" key="4">
    <source>
        <dbReference type="ARBA" id="ARBA00022737"/>
    </source>
</evidence>
<feature type="domain" description="Zinc finger ZPR1-type" evidence="9">
    <location>
        <begin position="234"/>
        <end position="393"/>
    </location>
</feature>
<dbReference type="SMART" id="SM00709">
    <property type="entry name" value="Zpr1"/>
    <property type="match status" value="2"/>
</dbReference>
<dbReference type="PANTHER" id="PTHR10876:SF0">
    <property type="entry name" value="ZINC FINGER PROTEIN ZPR1"/>
    <property type="match status" value="1"/>
</dbReference>
<evidence type="ECO:0000256" key="6">
    <source>
        <dbReference type="ARBA" id="ARBA00022833"/>
    </source>
</evidence>
<dbReference type="Gene3D" id="2.20.25.420">
    <property type="entry name" value="ZPR1, zinc finger domain"/>
    <property type="match status" value="2"/>
</dbReference>
<dbReference type="InterPro" id="IPR042451">
    <property type="entry name" value="ZPR1_A/B_dom"/>
</dbReference>
<dbReference type="FunFam" id="2.20.25.420:FF:000002">
    <property type="entry name" value="Zinc finger protein ZPR1"/>
    <property type="match status" value="1"/>
</dbReference>
<evidence type="ECO:0000259" key="9">
    <source>
        <dbReference type="SMART" id="SM00709"/>
    </source>
</evidence>
<dbReference type="Gene3D" id="2.60.120.1040">
    <property type="entry name" value="ZPR1, A/B domain"/>
    <property type="match status" value="2"/>
</dbReference>
<evidence type="ECO:0000256" key="2">
    <source>
        <dbReference type="ARBA" id="ARBA00008354"/>
    </source>
</evidence>
<keyword evidence="5" id="KW-0863">Zinc-finger</keyword>
<dbReference type="FunFam" id="2.60.120.1040:FF:000003">
    <property type="entry name" value="Zinc finger protein zpr1"/>
    <property type="match status" value="1"/>
</dbReference>
<evidence type="ECO:0000256" key="5">
    <source>
        <dbReference type="ARBA" id="ARBA00022771"/>
    </source>
</evidence>
<dbReference type="PANTHER" id="PTHR10876">
    <property type="entry name" value="ZINC FINGER PROTEIN ZPR1"/>
    <property type="match status" value="1"/>
</dbReference>
<reference evidence="10 11" key="1">
    <citation type="submission" date="2024-05" db="EMBL/GenBank/DDBJ databases">
        <authorList>
            <person name="Wallberg A."/>
        </authorList>
    </citation>
    <scope>NUCLEOTIDE SEQUENCE [LARGE SCALE GENOMIC DNA]</scope>
</reference>
<dbReference type="EMBL" id="CAXKWB010005445">
    <property type="protein sequence ID" value="CAL4078473.1"/>
    <property type="molecule type" value="Genomic_DNA"/>
</dbReference>
<keyword evidence="4" id="KW-0677">Repeat</keyword>
<evidence type="ECO:0000256" key="7">
    <source>
        <dbReference type="ARBA" id="ARBA00023242"/>
    </source>
</evidence>
<dbReference type="InterPro" id="IPR040141">
    <property type="entry name" value="ZPR1"/>
</dbReference>
<dbReference type="Proteomes" id="UP001497623">
    <property type="component" value="Unassembled WGS sequence"/>
</dbReference>
<evidence type="ECO:0000256" key="8">
    <source>
        <dbReference type="SAM" id="MobiDB-lite"/>
    </source>
</evidence>
<keyword evidence="7" id="KW-0539">Nucleus</keyword>
<comment type="similarity">
    <text evidence="2">Belongs to the ZPR1 family.</text>
</comment>
<comment type="subcellular location">
    <subcellularLocation>
        <location evidence="1">Nucleus</location>
    </subcellularLocation>
</comment>
<gene>
    <name evidence="10" type="ORF">MNOR_LOCUS10661</name>
</gene>
<keyword evidence="3" id="KW-0479">Metal-binding</keyword>
<organism evidence="10 11">
    <name type="scientific">Meganyctiphanes norvegica</name>
    <name type="common">Northern krill</name>
    <name type="synonym">Thysanopoda norvegica</name>
    <dbReference type="NCBI Taxonomy" id="48144"/>
    <lineage>
        <taxon>Eukaryota</taxon>
        <taxon>Metazoa</taxon>
        <taxon>Ecdysozoa</taxon>
        <taxon>Arthropoda</taxon>
        <taxon>Crustacea</taxon>
        <taxon>Multicrustacea</taxon>
        <taxon>Malacostraca</taxon>
        <taxon>Eumalacostraca</taxon>
        <taxon>Eucarida</taxon>
        <taxon>Euphausiacea</taxon>
        <taxon>Euphausiidae</taxon>
        <taxon>Meganyctiphanes</taxon>
    </lineage>
</organism>
<dbReference type="Pfam" id="PF03367">
    <property type="entry name" value="Zn_ribbon_ZPR1"/>
    <property type="match status" value="2"/>
</dbReference>
<protein>
    <recommendedName>
        <fullName evidence="9">Zinc finger ZPR1-type domain-containing protein</fullName>
    </recommendedName>
</protein>
<feature type="compositionally biased region" description="Acidic residues" evidence="8">
    <location>
        <begin position="210"/>
        <end position="221"/>
    </location>
</feature>
<name>A0AAV2QE92_MEGNR</name>
<comment type="caution">
    <text evidence="10">The sequence shown here is derived from an EMBL/GenBank/DDBJ whole genome shotgun (WGS) entry which is preliminary data.</text>
</comment>
<evidence type="ECO:0000313" key="11">
    <source>
        <dbReference type="Proteomes" id="UP001497623"/>
    </source>
</evidence>
<dbReference type="FunFam" id="2.20.25.420:FF:000001">
    <property type="entry name" value="Zinc finger protein ZPR1"/>
    <property type="match status" value="1"/>
</dbReference>
<feature type="region of interest" description="Disordered" evidence="8">
    <location>
        <begin position="190"/>
        <end position="224"/>
    </location>
</feature>
<dbReference type="GO" id="GO:0005634">
    <property type="term" value="C:nucleus"/>
    <property type="evidence" value="ECO:0007669"/>
    <property type="project" value="UniProtKB-SubCell"/>
</dbReference>
<feature type="domain" description="Zinc finger ZPR1-type" evidence="9">
    <location>
        <begin position="24"/>
        <end position="181"/>
    </location>
</feature>
<keyword evidence="6" id="KW-0862">Zinc</keyword>
<keyword evidence="11" id="KW-1185">Reference proteome</keyword>
<evidence type="ECO:0000256" key="3">
    <source>
        <dbReference type="ARBA" id="ARBA00022723"/>
    </source>
</evidence>
<dbReference type="InterPro" id="IPR042452">
    <property type="entry name" value="ZPR1_Znf1/2"/>
</dbReference>
<accession>A0AAV2QE92</accession>
<sequence length="440" mass="49335">MGSSPIYVELASESDDPQVTVIESFCTACEEQGETRLLMTRIPHYREVILTSFQCGHCGNRNNGIQPGGIEDLGVNFKLNVKNTQDLSRQLVKSDYATVCIPEIELEIPPEGEKGEVTTVEGILRKAKDGLNQEQEFRRREHPDTAKLIDNFIDKLNKLLEVEESFTLTIDDPSGNSFLENLCEPIPDPELTKKNYKRTKQQDERMGFYEQEEEDKNEDDEPKNINDEVLTFETLCDKCTKPVSTNMKVVTIPHFKEVIIMATHCDGCGSRTNEVKSGSGISPLGKKIKLKFTDPFDMARDVLKSDTCSIEIPELELYVGGGLIGGKFTTLEGLLNNIRDDLASNPFLMGDSVEGARKTSVEKLMANIDKILDGSLSAHIILDDPAGNSYLQNIYAPDDDPEMTVEDYERTFEQNEDLGLNDMKTENYIENESITEHTVP</sequence>
<dbReference type="InterPro" id="IPR056180">
    <property type="entry name" value="ZPR1_jr_dom"/>
</dbReference>
<dbReference type="FunFam" id="2.60.120.1040:FF:000001">
    <property type="entry name" value="Zinc finger protein ZPR1"/>
    <property type="match status" value="1"/>
</dbReference>
<evidence type="ECO:0000256" key="1">
    <source>
        <dbReference type="ARBA" id="ARBA00004123"/>
    </source>
</evidence>